<comment type="caution">
    <text evidence="1">The sequence shown here is derived from an EMBL/GenBank/DDBJ whole genome shotgun (WGS) entry which is preliminary data.</text>
</comment>
<dbReference type="HOGENOM" id="CLU_966735_0_0_1"/>
<name>C4VBA1_VAIC1</name>
<organism evidence="1 2">
    <name type="scientific">Vairimorpha ceranae (strain BRL01)</name>
    <name type="common">Microsporidian parasite</name>
    <name type="synonym">Nosema ceranae</name>
    <dbReference type="NCBI Taxonomy" id="578460"/>
    <lineage>
        <taxon>Eukaryota</taxon>
        <taxon>Fungi</taxon>
        <taxon>Fungi incertae sedis</taxon>
        <taxon>Microsporidia</taxon>
        <taxon>Nosematidae</taxon>
        <taxon>Vairimorpha</taxon>
    </lineage>
</organism>
<dbReference type="AlphaFoldDB" id="C4VBA1"/>
<gene>
    <name evidence="1" type="ORF">NCER_102043</name>
</gene>
<evidence type="ECO:0000313" key="1">
    <source>
        <dbReference type="EMBL" id="EEQ81502.1"/>
    </source>
</evidence>
<proteinExistence type="predicted"/>
<evidence type="ECO:0000313" key="2">
    <source>
        <dbReference type="Proteomes" id="UP000009082"/>
    </source>
</evidence>
<dbReference type="KEGG" id="nce:NCER_102043"/>
<dbReference type="Proteomes" id="UP000009082">
    <property type="component" value="Unassembled WGS sequence"/>
</dbReference>
<dbReference type="EMBL" id="ACOL01000458">
    <property type="protein sequence ID" value="EEQ81502.1"/>
    <property type="molecule type" value="Genomic_DNA"/>
</dbReference>
<sequence length="288" mass="34230">MFSINDTFLYFSDLSFSNKICTEIKSIKDFKYLLWGNYHICTEKSNIEDFNNYVKNSLCIENKSIKKQENVLRNIIKNVQPSLNIYVEFPNFLIDIILHINSTLKRSVRLDCIFIDQYLNNILSDTDWISEKYNKVNLNISDTSNIILKPLKDNINNNFTIKIIGGTNKYFNINTKANIKDIKKNTNGCIFEFRDNIYYSFLSNDVQDVYVDSKIDIYNNIGCITGKCINTDKYDYIKKIFINENQDIIKFIFENENYVCINEVYYFKRLGIKIYKKEERFYIKKIKD</sequence>
<reference evidence="1 2" key="1">
    <citation type="journal article" date="2009" name="PLoS Pathog.">
        <title>Genomic analyses of the microsporidian Nosema ceranae, an emergent pathogen of honey bees.</title>
        <authorList>
            <person name="Cornman R.S."/>
            <person name="Chen Y.P."/>
            <person name="Schatz M.C."/>
            <person name="Street C."/>
            <person name="Zhao Y."/>
            <person name="Desany B."/>
            <person name="Egholm M."/>
            <person name="Hutchison S."/>
            <person name="Pettis J.S."/>
            <person name="Lipkin W.I."/>
            <person name="Evans J.D."/>
        </authorList>
    </citation>
    <scope>NUCLEOTIDE SEQUENCE [LARGE SCALE GENOMIC DNA]</scope>
    <source>
        <strain evidence="1 2">BRL01</strain>
    </source>
</reference>
<dbReference type="InParanoid" id="C4VBA1"/>
<accession>C4VBA1</accession>
<dbReference type="VEuPathDB" id="MicrosporidiaDB:NCER_102043"/>
<protein>
    <submittedName>
        <fullName evidence="1">Uncharacterized protein</fullName>
    </submittedName>
</protein>